<feature type="region of interest" description="Disordered" evidence="4">
    <location>
        <begin position="1335"/>
        <end position="1381"/>
    </location>
</feature>
<feature type="compositionally biased region" description="Low complexity" evidence="4">
    <location>
        <begin position="969"/>
        <end position="987"/>
    </location>
</feature>
<feature type="compositionally biased region" description="Polar residues" evidence="4">
    <location>
        <begin position="675"/>
        <end position="686"/>
    </location>
</feature>
<dbReference type="InterPro" id="IPR004333">
    <property type="entry name" value="SBP_dom"/>
</dbReference>
<feature type="region of interest" description="Disordered" evidence="4">
    <location>
        <begin position="647"/>
        <end position="716"/>
    </location>
</feature>
<evidence type="ECO:0000256" key="4">
    <source>
        <dbReference type="SAM" id="MobiDB-lite"/>
    </source>
</evidence>
<evidence type="ECO:0000313" key="7">
    <source>
        <dbReference type="Proteomes" id="UP001165080"/>
    </source>
</evidence>
<dbReference type="SUPFAM" id="SSF103612">
    <property type="entry name" value="SBT domain"/>
    <property type="match status" value="1"/>
</dbReference>
<feature type="compositionally biased region" description="Polar residues" evidence="4">
    <location>
        <begin position="440"/>
        <end position="450"/>
    </location>
</feature>
<feature type="compositionally biased region" description="Low complexity" evidence="4">
    <location>
        <begin position="1335"/>
        <end position="1362"/>
    </location>
</feature>
<dbReference type="GO" id="GO:0003677">
    <property type="term" value="F:DNA binding"/>
    <property type="evidence" value="ECO:0007669"/>
    <property type="project" value="InterPro"/>
</dbReference>
<evidence type="ECO:0000256" key="1">
    <source>
        <dbReference type="ARBA" id="ARBA00022723"/>
    </source>
</evidence>
<feature type="compositionally biased region" description="Low complexity" evidence="4">
    <location>
        <begin position="478"/>
        <end position="489"/>
    </location>
</feature>
<feature type="region of interest" description="Disordered" evidence="4">
    <location>
        <begin position="1526"/>
        <end position="1553"/>
    </location>
</feature>
<feature type="domain" description="SBP-type" evidence="5">
    <location>
        <begin position="54"/>
        <end position="131"/>
    </location>
</feature>
<dbReference type="PANTHER" id="PTHR31251">
    <property type="entry name" value="SQUAMOSA PROMOTER-BINDING-LIKE PROTEIN 4"/>
    <property type="match status" value="1"/>
</dbReference>
<dbReference type="Gene3D" id="4.10.1100.10">
    <property type="entry name" value="Transcription factor, SBP-box domain"/>
    <property type="match status" value="1"/>
</dbReference>
<feature type="compositionally biased region" description="Low complexity" evidence="4">
    <location>
        <begin position="1370"/>
        <end position="1381"/>
    </location>
</feature>
<feature type="compositionally biased region" description="Basic residues" evidence="4">
    <location>
        <begin position="950"/>
        <end position="968"/>
    </location>
</feature>
<protein>
    <recommendedName>
        <fullName evidence="5">SBP-type domain-containing protein</fullName>
    </recommendedName>
</protein>
<feature type="compositionally biased region" description="Low complexity" evidence="4">
    <location>
        <begin position="421"/>
        <end position="436"/>
    </location>
</feature>
<reference evidence="6 7" key="1">
    <citation type="journal article" date="2023" name="Commun. Biol.">
        <title>Reorganization of the ancestral sex-determining regions during the evolution of trioecy in Pleodorina starrii.</title>
        <authorList>
            <person name="Takahashi K."/>
            <person name="Suzuki S."/>
            <person name="Kawai-Toyooka H."/>
            <person name="Yamamoto K."/>
            <person name="Hamaji T."/>
            <person name="Ootsuki R."/>
            <person name="Yamaguchi H."/>
            <person name="Kawachi M."/>
            <person name="Higashiyama T."/>
            <person name="Nozaki H."/>
        </authorList>
    </citation>
    <scope>NUCLEOTIDE SEQUENCE [LARGE SCALE GENOMIC DNA]</scope>
    <source>
        <strain evidence="6 7">NIES-4479</strain>
    </source>
</reference>
<dbReference type="Pfam" id="PF03110">
    <property type="entry name" value="SBP"/>
    <property type="match status" value="1"/>
</dbReference>
<keyword evidence="7" id="KW-1185">Reference proteome</keyword>
<organism evidence="6 7">
    <name type="scientific">Pleodorina starrii</name>
    <dbReference type="NCBI Taxonomy" id="330485"/>
    <lineage>
        <taxon>Eukaryota</taxon>
        <taxon>Viridiplantae</taxon>
        <taxon>Chlorophyta</taxon>
        <taxon>core chlorophytes</taxon>
        <taxon>Chlorophyceae</taxon>
        <taxon>CS clade</taxon>
        <taxon>Chlamydomonadales</taxon>
        <taxon>Volvocaceae</taxon>
        <taxon>Pleodorina</taxon>
    </lineage>
</organism>
<dbReference type="PANTHER" id="PTHR31251:SF169">
    <property type="entry name" value="SQUAMOSA PROMOTER-BINDING-LIKE PROTEIN 8"/>
    <property type="match status" value="1"/>
</dbReference>
<keyword evidence="3" id="KW-0862">Zinc</keyword>
<feature type="region of interest" description="Disordered" evidence="4">
    <location>
        <begin position="927"/>
        <end position="987"/>
    </location>
</feature>
<comment type="caution">
    <text evidence="6">The sequence shown here is derived from an EMBL/GenBank/DDBJ whole genome shotgun (WGS) entry which is preliminary data.</text>
</comment>
<feature type="region of interest" description="Disordered" evidence="4">
    <location>
        <begin position="1202"/>
        <end position="1221"/>
    </location>
</feature>
<feature type="compositionally biased region" description="Low complexity" evidence="4">
    <location>
        <begin position="451"/>
        <end position="469"/>
    </location>
</feature>
<gene>
    <name evidence="6" type="primary">PLEST000064</name>
    <name evidence="6" type="ORF">PLESTB_000382600</name>
</gene>
<evidence type="ECO:0000259" key="5">
    <source>
        <dbReference type="PROSITE" id="PS51141"/>
    </source>
</evidence>
<feature type="compositionally biased region" description="Low complexity" evidence="4">
    <location>
        <begin position="647"/>
        <end position="658"/>
    </location>
</feature>
<accession>A0A9W6BEW8</accession>
<dbReference type="InterPro" id="IPR036893">
    <property type="entry name" value="SBP_sf"/>
</dbReference>
<dbReference type="EMBL" id="BRXU01000003">
    <property type="protein sequence ID" value="GLC50468.1"/>
    <property type="molecule type" value="Genomic_DNA"/>
</dbReference>
<dbReference type="Proteomes" id="UP001165080">
    <property type="component" value="Unassembled WGS sequence"/>
</dbReference>
<dbReference type="GO" id="GO:0008270">
    <property type="term" value="F:zinc ion binding"/>
    <property type="evidence" value="ECO:0007669"/>
    <property type="project" value="UniProtKB-KW"/>
</dbReference>
<dbReference type="InterPro" id="IPR044817">
    <property type="entry name" value="SBP-like"/>
</dbReference>
<evidence type="ECO:0000256" key="3">
    <source>
        <dbReference type="ARBA" id="ARBA00022833"/>
    </source>
</evidence>
<keyword evidence="1" id="KW-0479">Metal-binding</keyword>
<keyword evidence="2" id="KW-0863">Zinc-finger</keyword>
<feature type="compositionally biased region" description="Polar residues" evidence="4">
    <location>
        <begin position="1540"/>
        <end position="1551"/>
    </location>
</feature>
<proteinExistence type="predicted"/>
<evidence type="ECO:0000256" key="2">
    <source>
        <dbReference type="ARBA" id="ARBA00022771"/>
    </source>
</evidence>
<feature type="region of interest" description="Disordered" evidence="4">
    <location>
        <begin position="373"/>
        <end position="551"/>
    </location>
</feature>
<feature type="compositionally biased region" description="Basic residues" evidence="4">
    <location>
        <begin position="397"/>
        <end position="406"/>
    </location>
</feature>
<sequence length="1788" mass="180190">MVAPGEATVSTDAALSAMRHVFLEAAPFQAAAENPSLASLPVLETVDRTDAEPATVCEVVGCGASLEGLKRYYVRMRVCERHLHAPAIVVNGVVSRFCQQCAKFQFVGEFSGSKKSCIATLERHNARHRAKVLARMQEQHDGDSDSAPPAGGRAKGRPRAAAAAGRRKAGQPLAAVAAAAAAVGCLATERTDSGTSGAGTPDGFGWAPQPQGQALHGFQQLTMDFGAGGGGVGGGGGVYAAAGQGLAAAPPPGVRSLSAGVPVLSAEATAPSKPASPHVPANVWDGASSSLLELPPRPLVTTGGNGVVSTGDRALTAPADGGGGAAAAELPAQHLPHAASMPSWQLQQQQQHQLLLPYDVRSGLEAVQGQLLSEAPGGNGMHAGSARQAAPMPPGAWHHHHHHHHPQLAPPGLPADATPRSQAAASGGSTPSASNGQGTSGTDTSEAKSSQATARQAMQAAAAAADRAYPGGGGLYGNEGLQQQQQQPEASKSGGSHQSDAEPCGSSGRVVATNAASPMLSQDEGVSATRVSASGGRMGSGGSAFVDASAPPPRAADDVAARISCIMQELCPLIEQFKKEVTQGSVMGQQESAFAAAAAAAAPPPLLLAVAGPTDTGGMARDHEGSSSLSPLMDNAVAMMQTASQLAASLQQSRSQTAPHAWTVTSGGPEPRLPTSGSAGPQQGSSDPGLMCANSNLPQTQPPQPQRAASLHPAGWRPLASHPGIVVNEAAAQQAASYAVVGGGGGVPAPAPGPAACPAAMPGMPFPSGPLSAPPPPPGGAGLALSAPPAAPVDQITGGYSGAALPAGTAAAVYPAAGGFGGGAVYAEGSGAGPSSGQAIKGDDSDDDMFQQLLTLLDNEAVCDDFSMQQQQQLLQQQQEQQLYLGIASTAQHAVGMHQQAVQALPYGHVPASPFYWPAQAQAQAQAAPPPAAAVPTLGNAHLYPSPAAPHHHHHQRHQHHQPPHHHQLQNQHQHYQQQQQQQPQHYQAQHLPVLSMPFGWPTQAPAVMHVEEPDEVDPRELTRVSLKAMNALPHELPSNLRSNLRRWLKEARAEALQSTLRPGCLHLVVDVLRPAAAAGAAAAEELSSVLIPAHDADQAAADVFRVLGQRLRDTYVQVDRRVLQMRIGERPVVLSWEEAAQDGGLDGAKYPSLSGCSAAAVCAGSEAVLQLSGCHLSHPSSKAYARLRGHDLRAELLPPLPAEAAQTSAGGSDGGSDGGRRLRMRVAVPPGSVGLMAVEVGVGHLLGDWWPVLVLPPGCEGAAAEVRRLQADAEATATGQGAGGQAASRAVRRLLFDLAKVLEVFDDAAAAAAAAAANAAAAAAAAATARARSSNGSISSDAPAPDAGASDAAPAGARSPPQTEGRCPSPSGGSSSNVSRSDASFTAVSAGGWSCAGRTDTLLSTNAGSTLGSFMTTSSALASPLGAMAAGQAHAQAQQAHHLAAAAVGDAAAAAAGAGGGAAAAAAAAPHAGPQIILLPPPPSSSMRQALSRAARLLRFTVARGLPHLTALLLAAAHCLARTLDGNRQSPSQPSQPPLTHQAQTQSQASGALPDRADQLAGAGIDLQALLPLAVLSGSADTVERLTAFAARVLGSPLRLDLPQGPGGLSVLHLAALLPDGGALACHIVATQSWAAWEWLSLGWTPPQPLVEAAAAAAASPGGHVANGSAVRVAAPGQAAQAANGNIEHLTEEEEEVDAVLRPAPPGPPRLTPGQLSVLLGGKSTVRRAVEVLLARRGDGGGASLRPGSGAAAGAPTAALVSAVEAWGRTGVALLEALCAQLAQQRL</sequence>
<evidence type="ECO:0000313" key="6">
    <source>
        <dbReference type="EMBL" id="GLC50468.1"/>
    </source>
</evidence>
<dbReference type="PROSITE" id="PS51141">
    <property type="entry name" value="ZF_SBP"/>
    <property type="match status" value="1"/>
</dbReference>
<name>A0A9W6BEW8_9CHLO</name>
<feature type="region of interest" description="Disordered" evidence="4">
    <location>
        <begin position="132"/>
        <end position="167"/>
    </location>
</feature>
<dbReference type="GO" id="GO:0005634">
    <property type="term" value="C:nucleus"/>
    <property type="evidence" value="ECO:0007669"/>
    <property type="project" value="InterPro"/>
</dbReference>